<dbReference type="OrthoDB" id="10259843at2759"/>
<gene>
    <name evidence="7" type="primary">cut20</name>
    <name evidence="7" type="ORF">Hypma_015501</name>
</gene>
<protein>
    <recommendedName>
        <fullName evidence="1">Anaphase-promoting complex subunit 4</fullName>
    </recommendedName>
</protein>
<evidence type="ECO:0000256" key="4">
    <source>
        <dbReference type="ARBA" id="ARBA00022786"/>
    </source>
</evidence>
<keyword evidence="4" id="KW-0833">Ubl conjugation pathway</keyword>
<reference evidence="7" key="1">
    <citation type="submission" date="2018-04" db="EMBL/GenBank/DDBJ databases">
        <title>Whole genome sequencing of Hypsizygus marmoreus.</title>
        <authorList>
            <person name="Choi I.-G."/>
            <person name="Min B."/>
            <person name="Kim J.-G."/>
            <person name="Kim S."/>
            <person name="Oh Y.-L."/>
            <person name="Kong W.-S."/>
            <person name="Park H."/>
            <person name="Jeong J."/>
            <person name="Song E.-S."/>
        </authorList>
    </citation>
    <scope>NUCLEOTIDE SEQUENCE [LARGE SCALE GENOMIC DNA]</scope>
    <source>
        <strain evidence="7">51987-8</strain>
    </source>
</reference>
<dbReference type="GO" id="GO:0005680">
    <property type="term" value="C:anaphase-promoting complex"/>
    <property type="evidence" value="ECO:0007669"/>
    <property type="project" value="InterPro"/>
</dbReference>
<dbReference type="GO" id="GO:0034399">
    <property type="term" value="C:nuclear periphery"/>
    <property type="evidence" value="ECO:0007669"/>
    <property type="project" value="TreeGrafter"/>
</dbReference>
<accession>A0A369K4J7</accession>
<dbReference type="AlphaFoldDB" id="A0A369K4J7"/>
<dbReference type="InParanoid" id="A0A369K4J7"/>
<organism evidence="7 8">
    <name type="scientific">Hypsizygus marmoreus</name>
    <name type="common">White beech mushroom</name>
    <name type="synonym">Agaricus marmoreus</name>
    <dbReference type="NCBI Taxonomy" id="39966"/>
    <lineage>
        <taxon>Eukaryota</taxon>
        <taxon>Fungi</taxon>
        <taxon>Dikarya</taxon>
        <taxon>Basidiomycota</taxon>
        <taxon>Agaricomycotina</taxon>
        <taxon>Agaricomycetes</taxon>
        <taxon>Agaricomycetidae</taxon>
        <taxon>Agaricales</taxon>
        <taxon>Tricholomatineae</taxon>
        <taxon>Lyophyllaceae</taxon>
        <taxon>Hypsizygus</taxon>
    </lineage>
</organism>
<dbReference type="GO" id="GO:0031145">
    <property type="term" value="P:anaphase-promoting complex-dependent catabolic process"/>
    <property type="evidence" value="ECO:0007669"/>
    <property type="project" value="InterPro"/>
</dbReference>
<dbReference type="InterPro" id="IPR024790">
    <property type="entry name" value="APC4_long_dom"/>
</dbReference>
<keyword evidence="2" id="KW-0132">Cell division</keyword>
<evidence type="ECO:0000256" key="2">
    <source>
        <dbReference type="ARBA" id="ARBA00022618"/>
    </source>
</evidence>
<keyword evidence="5" id="KW-0131">Cell cycle</keyword>
<dbReference type="PANTHER" id="PTHR13260:SF0">
    <property type="entry name" value="ANAPHASE-PROMOTING COMPLEX SUBUNIT 4"/>
    <property type="match status" value="1"/>
</dbReference>
<evidence type="ECO:0000256" key="1">
    <source>
        <dbReference type="ARBA" id="ARBA00016067"/>
    </source>
</evidence>
<dbReference type="PANTHER" id="PTHR13260">
    <property type="entry name" value="ANAPHASE PROMOTING COMPLEX SUBUNIT 4 APC4"/>
    <property type="match status" value="1"/>
</dbReference>
<dbReference type="Pfam" id="PF12896">
    <property type="entry name" value="ANAPC4"/>
    <property type="match status" value="1"/>
</dbReference>
<proteinExistence type="predicted"/>
<dbReference type="EMBL" id="LUEZ02000010">
    <property type="protein sequence ID" value="RDB29551.1"/>
    <property type="molecule type" value="Genomic_DNA"/>
</dbReference>
<dbReference type="InterPro" id="IPR024789">
    <property type="entry name" value="APC4"/>
</dbReference>
<name>A0A369K4J7_HYPMA</name>
<dbReference type="SUPFAM" id="SSF50969">
    <property type="entry name" value="YVTN repeat-like/Quinoprotein amine dehydrogenase"/>
    <property type="match status" value="1"/>
</dbReference>
<dbReference type="GO" id="GO:0070979">
    <property type="term" value="P:protein K11-linked ubiquitination"/>
    <property type="evidence" value="ECO:0007669"/>
    <property type="project" value="TreeGrafter"/>
</dbReference>
<keyword evidence="3" id="KW-0498">Mitosis</keyword>
<evidence type="ECO:0000259" key="6">
    <source>
        <dbReference type="Pfam" id="PF12896"/>
    </source>
</evidence>
<evidence type="ECO:0000256" key="5">
    <source>
        <dbReference type="ARBA" id="ARBA00023306"/>
    </source>
</evidence>
<evidence type="ECO:0000256" key="3">
    <source>
        <dbReference type="ARBA" id="ARBA00022776"/>
    </source>
</evidence>
<evidence type="ECO:0000313" key="8">
    <source>
        <dbReference type="Proteomes" id="UP000076154"/>
    </source>
</evidence>
<sequence>MDTSAFAPLGILQIPFASKLLPSACCPDKDLVVLISRFGGQDRLSLWNYGHGSKVWEVDAGVDESSVAEIIAFAWSPDGQSIAVVHDPPQITLHSLQDGSKQLTIPVPSSTHSRACRLAGVWWFRDVKSTNTESIPDIFKRNDVITGTAHAVLQILPLLDNLQEDSQKMTATDLFAFQGSQTKPHFRLPSPDVIDQWPSLFPDPLAASISSASPGKLPGSSEGLLDEVDNTNKNSILAVTDNEGYLHCFLDGSFPLGAVSLGSNLSVRSMFKDPKRPVFFAHASALNEHAVGATSLQPIVIDLSMLGKRHARDMAKLSSTARELMWYIIRVVKEMHIIWFGSETFSGARELGPKWILALETKQQEQFGHRPNAILDLTTLLVAGRTSDSLLDFLGSSEQMSERGTQKWESTMTEALVKLRDFSEKRIIPACQRLHLVLEELQGWSQLPQYASYELSLPDINDCLEMASRAILLSAWLASTARRDLSRFKDFISWLRHEASAANPTNDTNLQPRHDILEVNNYFISGLVTNAIDQWFVGPVPQFSLDSLGIPPEDDSLVSVLERARKLANDMTEMAWRNTFRQTEGLEIDRNLDALLHELAVKCRTIFDRAAGAVCRLAVTSATSELSLRLFSAKYAQQSTARERTVALDEKGEFLQYLAMPLSSEQGAQICVVRLRFRNEASESPLEVGIALLEPFLPVEGEESPGDLDLLEADFFDDECVVIVYRLRNISKPTYIATLRYSDLGYRVLRADEYVKMASREDLMLEAVKHWKEGHLPSARSPIKRSRALVGCNAGEVSLALNGRPGRRVACVLDSKGITLESFDVEGDADDAESEGETL</sequence>
<dbReference type="Proteomes" id="UP000076154">
    <property type="component" value="Unassembled WGS sequence"/>
</dbReference>
<dbReference type="STRING" id="39966.A0A369K4J7"/>
<dbReference type="InterPro" id="IPR011044">
    <property type="entry name" value="Quino_amine_DH_bsu"/>
</dbReference>
<keyword evidence="8" id="KW-1185">Reference proteome</keyword>
<evidence type="ECO:0000313" key="7">
    <source>
        <dbReference type="EMBL" id="RDB29551.1"/>
    </source>
</evidence>
<dbReference type="GO" id="GO:0051301">
    <property type="term" value="P:cell division"/>
    <property type="evidence" value="ECO:0007669"/>
    <property type="project" value="UniProtKB-KW"/>
</dbReference>
<comment type="caution">
    <text evidence="7">The sequence shown here is derived from an EMBL/GenBank/DDBJ whole genome shotgun (WGS) entry which is preliminary data.</text>
</comment>
<feature type="domain" description="Anaphase-promoting complex subunit 4 long" evidence="6">
    <location>
        <begin position="300"/>
        <end position="498"/>
    </location>
</feature>